<evidence type="ECO:0000256" key="2">
    <source>
        <dbReference type="ARBA" id="ARBA00009383"/>
    </source>
</evidence>
<dbReference type="Pfam" id="PF01698">
    <property type="entry name" value="SAM_LFY"/>
    <property type="match status" value="1"/>
</dbReference>
<feature type="domain" description="Floricaula/Leafy protein SAM" evidence="11">
    <location>
        <begin position="51"/>
        <end position="129"/>
    </location>
</feature>
<dbReference type="InterPro" id="IPR035079">
    <property type="entry name" value="LFY_SAM"/>
</dbReference>
<dbReference type="HOGENOM" id="CLU_060646_0_0_1"/>
<evidence type="ECO:0000256" key="4">
    <source>
        <dbReference type="ARBA" id="ARBA00023015"/>
    </source>
</evidence>
<evidence type="ECO:0000259" key="12">
    <source>
        <dbReference type="Pfam" id="PF17538"/>
    </source>
</evidence>
<dbReference type="SMR" id="W1P8B9"/>
<dbReference type="OMA" id="KHSGAGY"/>
<dbReference type="GO" id="GO:0003677">
    <property type="term" value="F:DNA binding"/>
    <property type="evidence" value="ECO:0007669"/>
    <property type="project" value="UniProtKB-UniRule"/>
</dbReference>
<dbReference type="AlphaFoldDB" id="W1P8B9"/>
<evidence type="ECO:0000256" key="6">
    <source>
        <dbReference type="ARBA" id="ARBA00023159"/>
    </source>
</evidence>
<proteinExistence type="inferred from homology"/>
<dbReference type="Gene3D" id="1.10.4180.10">
    <property type="entry name" value="Protein LEAFY"/>
    <property type="match status" value="1"/>
</dbReference>
<dbReference type="OrthoDB" id="1875842at2759"/>
<feature type="region of interest" description="Disordered" evidence="10">
    <location>
        <begin position="163"/>
        <end position="225"/>
    </location>
</feature>
<keyword evidence="4 9" id="KW-0805">Transcription regulation</keyword>
<dbReference type="GO" id="GO:0005634">
    <property type="term" value="C:nucleus"/>
    <property type="evidence" value="ECO:0007669"/>
    <property type="project" value="UniProtKB-SubCell"/>
</dbReference>
<evidence type="ECO:0000256" key="9">
    <source>
        <dbReference type="RuleBase" id="RU366064"/>
    </source>
</evidence>
<evidence type="ECO:0000256" key="5">
    <source>
        <dbReference type="ARBA" id="ARBA00023125"/>
    </source>
</evidence>
<evidence type="ECO:0000256" key="1">
    <source>
        <dbReference type="ARBA" id="ARBA00004123"/>
    </source>
</evidence>
<dbReference type="STRING" id="13333.W1P8B9"/>
<dbReference type="EMBL" id="KI393908">
    <property type="protein sequence ID" value="ERN06132.1"/>
    <property type="molecule type" value="Genomic_DNA"/>
</dbReference>
<reference evidence="14" key="1">
    <citation type="journal article" date="2013" name="Science">
        <title>The Amborella genome and the evolution of flowering plants.</title>
        <authorList>
            <consortium name="Amborella Genome Project"/>
        </authorList>
    </citation>
    <scope>NUCLEOTIDE SEQUENCE [LARGE SCALE GENOMIC DNA]</scope>
</reference>
<keyword evidence="14" id="KW-1185">Reference proteome</keyword>
<keyword evidence="3" id="KW-0217">Developmental protein</keyword>
<evidence type="ECO:0000256" key="10">
    <source>
        <dbReference type="SAM" id="MobiDB-lite"/>
    </source>
</evidence>
<dbReference type="PANTHER" id="PTHR36079">
    <property type="entry name" value="PROTEIN LEAFY"/>
    <property type="match status" value="1"/>
</dbReference>
<evidence type="ECO:0000256" key="3">
    <source>
        <dbReference type="ARBA" id="ARBA00022473"/>
    </source>
</evidence>
<feature type="domain" description="Floricaula/leafy DNA-binding C-terminal" evidence="12">
    <location>
        <begin position="207"/>
        <end position="376"/>
    </location>
</feature>
<dbReference type="Proteomes" id="UP000017836">
    <property type="component" value="Unassembled WGS sequence"/>
</dbReference>
<dbReference type="GO" id="GO:0006355">
    <property type="term" value="P:regulation of DNA-templated transcription"/>
    <property type="evidence" value="ECO:0007669"/>
    <property type="project" value="UniProtKB-UniRule"/>
</dbReference>
<keyword evidence="7 9" id="KW-0804">Transcription</keyword>
<accession>W1P8B9</accession>
<dbReference type="PANTHER" id="PTHR36079:SF1">
    <property type="entry name" value="PROTEIN LEAFY"/>
    <property type="match status" value="1"/>
</dbReference>
<dbReference type="InterPro" id="IPR002910">
    <property type="entry name" value="FLO_LFY"/>
</dbReference>
<evidence type="ECO:0000256" key="8">
    <source>
        <dbReference type="ARBA" id="ARBA00023242"/>
    </source>
</evidence>
<sequence>MDPDPFSVTLFKWDHHHHRPAPPPNRLLLQEATATVTPPPPQTPASFCRPKELGGLEDLFQQYGVRYFTVAKMVEMGFTVNTLVNMREEEIDEMMGSLGEIFRWELLMGERYGIKSAIRAERRRLEEEEARQRQQHHQHHQLLVVGGGGGEVNHHLDALSQEGLSEEPVQEEKEAAGSGGGGQWEASEGKKHRRRRATKGNVGGDAEEGSSGGERQREHPFIVTEPGEVARGKKNGLDYLFHLYDECRNFLIQVQALAKERGEKCPNKVTNQVFRHAKRAGASHINKPKMRHYVHCYALHCLDEEASNALRRAFKERGENVGAWRQACYHPLVAMSRHHHAWDVDALFASHPSLAIWYVPTKLRQLCHADRHSVTNTDGEAHVGAATTAHSHLHHHSIANC</sequence>
<evidence type="ECO:0000259" key="11">
    <source>
        <dbReference type="Pfam" id="PF01698"/>
    </source>
</evidence>
<dbReference type="Pfam" id="PF17538">
    <property type="entry name" value="C_LFY_FLO"/>
    <property type="match status" value="1"/>
</dbReference>
<organism evidence="13 14">
    <name type="scientific">Amborella trichopoda</name>
    <dbReference type="NCBI Taxonomy" id="13333"/>
    <lineage>
        <taxon>Eukaryota</taxon>
        <taxon>Viridiplantae</taxon>
        <taxon>Streptophyta</taxon>
        <taxon>Embryophyta</taxon>
        <taxon>Tracheophyta</taxon>
        <taxon>Spermatophyta</taxon>
        <taxon>Magnoliopsida</taxon>
        <taxon>Amborellales</taxon>
        <taxon>Amborellaceae</taxon>
        <taxon>Amborella</taxon>
    </lineage>
</organism>
<keyword evidence="5 9" id="KW-0238">DNA-binding</keyword>
<protein>
    <recommendedName>
        <fullName evidence="9">Floricaula/leafy-like transcription factor</fullName>
    </recommendedName>
</protein>
<dbReference type="InterPro" id="IPR035209">
    <property type="entry name" value="FLO/LFY_C"/>
</dbReference>
<gene>
    <name evidence="13" type="ORF">AMTR_s00016p00083040</name>
</gene>
<name>W1P8B9_AMBTC</name>
<evidence type="ECO:0000313" key="14">
    <source>
        <dbReference type="Proteomes" id="UP000017836"/>
    </source>
</evidence>
<evidence type="ECO:0000256" key="7">
    <source>
        <dbReference type="ARBA" id="ARBA00023163"/>
    </source>
</evidence>
<keyword evidence="6 9" id="KW-0010">Activator</keyword>
<keyword evidence="8 9" id="KW-0539">Nucleus</keyword>
<evidence type="ECO:0000313" key="13">
    <source>
        <dbReference type="EMBL" id="ERN06132.1"/>
    </source>
</evidence>
<dbReference type="Gramene" id="ERN06132">
    <property type="protein sequence ID" value="ERN06132"/>
    <property type="gene ID" value="AMTR_s00016p00083040"/>
</dbReference>
<dbReference type="InterPro" id="IPR038276">
    <property type="entry name" value="Floricaula/leafy_C_sf"/>
</dbReference>
<comment type="subcellular location">
    <subcellularLocation>
        <location evidence="1 9">Nucleus</location>
    </subcellularLocation>
</comment>
<comment type="function">
    <text evidence="9">Probable transcription factor.</text>
</comment>
<comment type="similarity">
    <text evidence="2 9">Belongs to the FLO/LFY family.</text>
</comment>
<dbReference type="eggNOG" id="ENOG502QSDD">
    <property type="taxonomic scope" value="Eukaryota"/>
</dbReference>